<dbReference type="PROSITE" id="PS01031">
    <property type="entry name" value="SHSP"/>
    <property type="match status" value="1"/>
</dbReference>
<dbReference type="Gene3D" id="2.60.40.790">
    <property type="match status" value="1"/>
</dbReference>
<evidence type="ECO:0000313" key="5">
    <source>
        <dbReference type="Proteomes" id="UP001268819"/>
    </source>
</evidence>
<evidence type="ECO:0000256" key="2">
    <source>
        <dbReference type="RuleBase" id="RU003616"/>
    </source>
</evidence>
<proteinExistence type="inferred from homology"/>
<name>A0ABU1PNN0_9PSEU</name>
<gene>
    <name evidence="4" type="ORF">J2S66_000207</name>
</gene>
<dbReference type="EMBL" id="JAVDSG010000001">
    <property type="protein sequence ID" value="MDR6591823.1"/>
    <property type="molecule type" value="Genomic_DNA"/>
</dbReference>
<comment type="caution">
    <text evidence="4">The sequence shown here is derived from an EMBL/GenBank/DDBJ whole genome shotgun (WGS) entry which is preliminary data.</text>
</comment>
<protein>
    <submittedName>
        <fullName evidence="4">HSP20 family molecular chaperone IbpA</fullName>
    </submittedName>
</protein>
<dbReference type="RefSeq" id="WP_310302537.1">
    <property type="nucleotide sequence ID" value="NZ_BAAAXB010000001.1"/>
</dbReference>
<dbReference type="PANTHER" id="PTHR11527">
    <property type="entry name" value="HEAT-SHOCK PROTEIN 20 FAMILY MEMBER"/>
    <property type="match status" value="1"/>
</dbReference>
<feature type="domain" description="SHSP" evidence="3">
    <location>
        <begin position="6"/>
        <end position="115"/>
    </location>
</feature>
<dbReference type="SUPFAM" id="SSF49764">
    <property type="entry name" value="HSP20-like chaperones"/>
    <property type="match status" value="1"/>
</dbReference>
<evidence type="ECO:0000313" key="4">
    <source>
        <dbReference type="EMBL" id="MDR6591823.1"/>
    </source>
</evidence>
<dbReference type="InterPro" id="IPR008978">
    <property type="entry name" value="HSP20-like_chaperone"/>
</dbReference>
<dbReference type="Pfam" id="PF00011">
    <property type="entry name" value="HSP20"/>
    <property type="match status" value="1"/>
</dbReference>
<accession>A0ABU1PNN0</accession>
<organism evidence="4 5">
    <name type="scientific">Saccharothrix longispora</name>
    <dbReference type="NCBI Taxonomy" id="33920"/>
    <lineage>
        <taxon>Bacteria</taxon>
        <taxon>Bacillati</taxon>
        <taxon>Actinomycetota</taxon>
        <taxon>Actinomycetes</taxon>
        <taxon>Pseudonocardiales</taxon>
        <taxon>Pseudonocardiaceae</taxon>
        <taxon>Saccharothrix</taxon>
    </lineage>
</organism>
<reference evidence="4 5" key="1">
    <citation type="submission" date="2023-07" db="EMBL/GenBank/DDBJ databases">
        <title>Sequencing the genomes of 1000 actinobacteria strains.</title>
        <authorList>
            <person name="Klenk H.-P."/>
        </authorList>
    </citation>
    <scope>NUCLEOTIDE SEQUENCE [LARGE SCALE GENOMIC DNA]</scope>
    <source>
        <strain evidence="4 5">DSM 43749</strain>
    </source>
</reference>
<dbReference type="InterPro" id="IPR002068">
    <property type="entry name" value="A-crystallin/Hsp20_dom"/>
</dbReference>
<evidence type="ECO:0000256" key="1">
    <source>
        <dbReference type="PROSITE-ProRule" id="PRU00285"/>
    </source>
</evidence>
<keyword evidence="5" id="KW-1185">Reference proteome</keyword>
<comment type="similarity">
    <text evidence="1 2">Belongs to the small heat shock protein (HSP20) family.</text>
</comment>
<evidence type="ECO:0000259" key="3">
    <source>
        <dbReference type="PROSITE" id="PS01031"/>
    </source>
</evidence>
<dbReference type="InterPro" id="IPR031107">
    <property type="entry name" value="Small_HSP"/>
</dbReference>
<dbReference type="CDD" id="cd06464">
    <property type="entry name" value="ACD_sHsps-like"/>
    <property type="match status" value="1"/>
</dbReference>
<dbReference type="Proteomes" id="UP001268819">
    <property type="component" value="Unassembled WGS sequence"/>
</dbReference>
<sequence>MTTVERRSAGGSVPEFLGVIEGAYVLRAELPGLDAESDIAVNATGDRLTVTAKRKRGVREQHRPEFRRDSFSRTVALPKAADIGKIAATYERGVLEVRVPLTRMSGERRIPVQARPE</sequence>